<protein>
    <submittedName>
        <fullName evidence="2">Uncharacterized protein</fullName>
    </submittedName>
</protein>
<evidence type="ECO:0000313" key="2">
    <source>
        <dbReference type="EMBL" id="KAJ6440373.1"/>
    </source>
</evidence>
<sequence>MAQAMSAQSDADTDRWLGLSFWGGQSRQALLNSPPGSGYHHEARPSAYIRPHPGAVDEANTDEMV</sequence>
<evidence type="ECO:0000256" key="1">
    <source>
        <dbReference type="SAM" id="MobiDB-lite"/>
    </source>
</evidence>
<feature type="region of interest" description="Disordered" evidence="1">
    <location>
        <begin position="32"/>
        <end position="65"/>
    </location>
</feature>
<dbReference type="AlphaFoldDB" id="A0AB34FN82"/>
<dbReference type="EMBL" id="JAQHRD010000005">
    <property type="protein sequence ID" value="KAJ6440373.1"/>
    <property type="molecule type" value="Genomic_DNA"/>
</dbReference>
<dbReference type="Proteomes" id="UP001163105">
    <property type="component" value="Unassembled WGS sequence"/>
</dbReference>
<evidence type="ECO:0000313" key="3">
    <source>
        <dbReference type="Proteomes" id="UP001163105"/>
    </source>
</evidence>
<proteinExistence type="predicted"/>
<comment type="caution">
    <text evidence="2">The sequence shown here is derived from an EMBL/GenBank/DDBJ whole genome shotgun (WGS) entry which is preliminary data.</text>
</comment>
<gene>
    <name evidence="2" type="ORF">O9K51_06163</name>
</gene>
<name>A0AB34FN82_9HYPO</name>
<accession>A0AB34FN82</accession>
<organism evidence="2 3">
    <name type="scientific">Purpureocillium lavendulum</name>
    <dbReference type="NCBI Taxonomy" id="1247861"/>
    <lineage>
        <taxon>Eukaryota</taxon>
        <taxon>Fungi</taxon>
        <taxon>Dikarya</taxon>
        <taxon>Ascomycota</taxon>
        <taxon>Pezizomycotina</taxon>
        <taxon>Sordariomycetes</taxon>
        <taxon>Hypocreomycetidae</taxon>
        <taxon>Hypocreales</taxon>
        <taxon>Ophiocordycipitaceae</taxon>
        <taxon>Purpureocillium</taxon>
    </lineage>
</organism>
<keyword evidence="3" id="KW-1185">Reference proteome</keyword>
<reference evidence="2" key="1">
    <citation type="submission" date="2023-01" db="EMBL/GenBank/DDBJ databases">
        <title>The growth and conidiation of Purpureocillium lavendulum are regulated by nitrogen source and histone H3K14 acetylation.</title>
        <authorList>
            <person name="Tang P."/>
            <person name="Han J."/>
            <person name="Zhang C."/>
            <person name="Tang P."/>
            <person name="Qi F."/>
            <person name="Zhang K."/>
            <person name="Liang L."/>
        </authorList>
    </citation>
    <scope>NUCLEOTIDE SEQUENCE</scope>
    <source>
        <strain evidence="2">YMF1.00683</strain>
    </source>
</reference>